<dbReference type="Proteomes" id="UP001152321">
    <property type="component" value="Unassembled WGS sequence"/>
</dbReference>
<dbReference type="Gene3D" id="3.40.50.11550">
    <property type="match status" value="1"/>
</dbReference>
<feature type="domain" description="Haem-binding uptake Tiki superfamily ChaN" evidence="1">
    <location>
        <begin position="56"/>
        <end position="159"/>
    </location>
</feature>
<reference evidence="2" key="1">
    <citation type="submission" date="2022-08" db="EMBL/GenBank/DDBJ databases">
        <title>Novel Bdellovibrio Species Isolated from Svalbard: Designation Bdellovibrio svalbardensis.</title>
        <authorList>
            <person name="Mitchell R.J."/>
            <person name="Choi S.Y."/>
        </authorList>
    </citation>
    <scope>NUCLEOTIDE SEQUENCE</scope>
    <source>
        <strain evidence="2">PAP01</strain>
    </source>
</reference>
<comment type="caution">
    <text evidence="2">The sequence shown here is derived from an EMBL/GenBank/DDBJ whole genome shotgun (WGS) entry which is preliminary data.</text>
</comment>
<accession>A0ABT6DJ38</accession>
<dbReference type="SUPFAM" id="SSF159501">
    <property type="entry name" value="EreA/ChaN-like"/>
    <property type="match status" value="1"/>
</dbReference>
<name>A0ABT6DJ38_9BACT</name>
<gene>
    <name evidence="2" type="ORF">NWE73_09140</name>
</gene>
<dbReference type="Pfam" id="PF04187">
    <property type="entry name" value="Cofac_haem_bdg"/>
    <property type="match status" value="1"/>
</dbReference>
<keyword evidence="2" id="KW-0449">Lipoprotein</keyword>
<evidence type="ECO:0000313" key="3">
    <source>
        <dbReference type="Proteomes" id="UP001152321"/>
    </source>
</evidence>
<organism evidence="2 3">
    <name type="scientific">Bdellovibrio svalbardensis</name>
    <dbReference type="NCBI Taxonomy" id="2972972"/>
    <lineage>
        <taxon>Bacteria</taxon>
        <taxon>Pseudomonadati</taxon>
        <taxon>Bdellovibrionota</taxon>
        <taxon>Bdellovibrionia</taxon>
        <taxon>Bdellovibrionales</taxon>
        <taxon>Pseudobdellovibrionaceae</taxon>
        <taxon>Bdellovibrio</taxon>
    </lineage>
</organism>
<proteinExistence type="predicted"/>
<evidence type="ECO:0000259" key="1">
    <source>
        <dbReference type="Pfam" id="PF04187"/>
    </source>
</evidence>
<evidence type="ECO:0000313" key="2">
    <source>
        <dbReference type="EMBL" id="MDG0816527.1"/>
    </source>
</evidence>
<keyword evidence="3" id="KW-1185">Reference proteome</keyword>
<dbReference type="InterPro" id="IPR007314">
    <property type="entry name" value="Cofac_haem-bd_dom"/>
</dbReference>
<dbReference type="EMBL" id="JANRMI010000002">
    <property type="protein sequence ID" value="MDG0816527.1"/>
    <property type="molecule type" value="Genomic_DNA"/>
</dbReference>
<protein>
    <submittedName>
        <fullName evidence="2">ChaN family lipoprotein</fullName>
    </submittedName>
</protein>
<dbReference type="RefSeq" id="WP_277578005.1">
    <property type="nucleotide sequence ID" value="NZ_JANRMI010000002.1"/>
</dbReference>
<sequence length="544" mass="62925">MTDLEKWIRIRKDLYLQMQKQVHHRLGENTPELMRYHKVYDQEFSKKWQAATKEDLWAQAAQSQVVLMGDFHALHQSQKAQARVLRGLPKGRKIILAVEFFEAADQERIDKYLSGKITEKEFLKGVQWQSRWGFPWEHYRPLLRWAQKNKIAVHGINKSYKKRNATTLKSRDVFAGKKISELVRANPEALVFVIYGDLHLASSHIPEEIIKCLGRPFAKKILRIFQNAEKIYFQLLKQELEATTDVVRLSQNTFCLMSVPPWVKWQNYLMYLEQTYDQGLYFDEDDDDDDDQLDYTDHVGRYVQIISEELGQPVSVAGLSVYTARDSAFWVQVREKCDAKTVKWVEAMIADEVSFYLPEIQGAYLARASVNHAASLAMQFVHAQLSGYKGMFTELPKDFLRLIWIEAVSYFGSKIINHKRKTDTIADIKSSLSAKGPSDLGKESLQLSLAQKMHELMVITGVPRHRLQAQPRKKWSYVMASRLLGGMMGERLYAGYHENLVSTKNILSFLKKPLSNENFEVAYYGILEVIESLPAPFLSKKEKL</sequence>